<dbReference type="EMBL" id="CP137852">
    <property type="protein sequence ID" value="WPB86121.1"/>
    <property type="molecule type" value="Genomic_DNA"/>
</dbReference>
<dbReference type="Proteomes" id="UP001305521">
    <property type="component" value="Chromosome"/>
</dbReference>
<reference evidence="2 3" key="1">
    <citation type="submission" date="2023-11" db="EMBL/GenBank/DDBJ databases">
        <title>Arctic aerobic anoxygenic photoheterotroph Sediminicoccus rosea KRV36 adapts its photosynthesis to long days of polar summer.</title>
        <authorList>
            <person name="Tomasch J."/>
            <person name="Kopejtka K."/>
            <person name="Bily T."/>
            <person name="Gardiner A.T."/>
            <person name="Gardian Z."/>
            <person name="Shivaramu S."/>
            <person name="Koblizek M."/>
            <person name="Engelhardt F."/>
            <person name="Kaftan D."/>
        </authorList>
    </citation>
    <scope>NUCLEOTIDE SEQUENCE [LARGE SCALE GENOMIC DNA]</scope>
    <source>
        <strain evidence="2 3">R-30</strain>
    </source>
</reference>
<proteinExistence type="predicted"/>
<feature type="chain" id="PRO_5045466944" evidence="1">
    <location>
        <begin position="29"/>
        <end position="181"/>
    </location>
</feature>
<gene>
    <name evidence="2" type="ORF">R9Z33_04435</name>
</gene>
<dbReference type="RefSeq" id="WP_318650097.1">
    <property type="nucleotide sequence ID" value="NZ_CP137852.1"/>
</dbReference>
<feature type="signal peptide" evidence="1">
    <location>
        <begin position="1"/>
        <end position="28"/>
    </location>
</feature>
<organism evidence="2 3">
    <name type="scientific">Sediminicoccus rosea</name>
    <dbReference type="NCBI Taxonomy" id="1225128"/>
    <lineage>
        <taxon>Bacteria</taxon>
        <taxon>Pseudomonadati</taxon>
        <taxon>Pseudomonadota</taxon>
        <taxon>Alphaproteobacteria</taxon>
        <taxon>Acetobacterales</taxon>
        <taxon>Roseomonadaceae</taxon>
        <taxon>Sediminicoccus</taxon>
    </lineage>
</organism>
<protein>
    <submittedName>
        <fullName evidence="2">Uncharacterized protein</fullName>
    </submittedName>
</protein>
<sequence>MAIQTRRAALRATLPLAALLLTGCSAYFGPAATRDGMSRLQPVLVPEDGPLEFSMAASWVNLRLQPTLGQALLLGARNDPVMGVVAVTERSLIGATWTGETRGYVVAFRIPYREIVALRQFGPATNIFGGRVGFFDVETNAPRHVPLGEPSRTGLFRVLPDGPEVLDALRSRAPQARDNPE</sequence>
<keyword evidence="1" id="KW-0732">Signal</keyword>
<evidence type="ECO:0000256" key="1">
    <source>
        <dbReference type="SAM" id="SignalP"/>
    </source>
</evidence>
<keyword evidence="3" id="KW-1185">Reference proteome</keyword>
<name>A0ABZ0PLM0_9PROT</name>
<evidence type="ECO:0000313" key="2">
    <source>
        <dbReference type="EMBL" id="WPB86121.1"/>
    </source>
</evidence>
<evidence type="ECO:0000313" key="3">
    <source>
        <dbReference type="Proteomes" id="UP001305521"/>
    </source>
</evidence>
<dbReference type="PROSITE" id="PS51257">
    <property type="entry name" value="PROKAR_LIPOPROTEIN"/>
    <property type="match status" value="1"/>
</dbReference>
<accession>A0ABZ0PLM0</accession>